<dbReference type="eggNOG" id="KOG0279">
    <property type="taxonomic scope" value="Eukaryota"/>
</dbReference>
<dbReference type="GO" id="GO:0036503">
    <property type="term" value="P:ERAD pathway"/>
    <property type="evidence" value="ECO:0007669"/>
    <property type="project" value="TreeGrafter"/>
</dbReference>
<keyword evidence="6" id="KW-1185">Reference proteome</keyword>
<dbReference type="KEGG" id="aqu:100638805"/>
<keyword evidence="4" id="KW-0732">Signal</keyword>
<feature type="compositionally biased region" description="Basic and acidic residues" evidence="2">
    <location>
        <begin position="63"/>
        <end position="99"/>
    </location>
</feature>
<dbReference type="InterPro" id="IPR011990">
    <property type="entry name" value="TPR-like_helical_dom_sf"/>
</dbReference>
<keyword evidence="3" id="KW-1133">Transmembrane helix</keyword>
<comment type="similarity">
    <text evidence="1">Belongs to the sel-1 family.</text>
</comment>
<keyword evidence="3" id="KW-0472">Membrane</keyword>
<keyword evidence="3" id="KW-0812">Transmembrane</keyword>
<protein>
    <submittedName>
        <fullName evidence="5">Uncharacterized protein</fullName>
    </submittedName>
</protein>
<evidence type="ECO:0000313" key="5">
    <source>
        <dbReference type="EnsemblMetazoa" id="Aqu2.1.37920_001"/>
    </source>
</evidence>
<gene>
    <name evidence="5" type="primary">100638805</name>
</gene>
<dbReference type="InParanoid" id="A0A1X7VC88"/>
<dbReference type="EnsemblMetazoa" id="Aqu2.1.37920_001">
    <property type="protein sequence ID" value="Aqu2.1.37920_001"/>
    <property type="gene ID" value="Aqu2.1.37920"/>
</dbReference>
<feature type="transmembrane region" description="Helical" evidence="3">
    <location>
        <begin position="668"/>
        <end position="687"/>
    </location>
</feature>
<name>A0A1X7VC88_AMPQE</name>
<evidence type="ECO:0000256" key="3">
    <source>
        <dbReference type="SAM" id="Phobius"/>
    </source>
</evidence>
<dbReference type="PANTHER" id="PTHR11102:SF147">
    <property type="entry name" value="SEL1L ADAPTOR SUBUNIT OF ERAD E3 UBIQUITIN LIGASE"/>
    <property type="match status" value="1"/>
</dbReference>
<dbReference type="GO" id="GO:0005789">
    <property type="term" value="C:endoplasmic reticulum membrane"/>
    <property type="evidence" value="ECO:0007669"/>
    <property type="project" value="TreeGrafter"/>
</dbReference>
<reference evidence="5" key="2">
    <citation type="submission" date="2017-05" db="UniProtKB">
        <authorList>
            <consortium name="EnsemblMetazoa"/>
        </authorList>
    </citation>
    <scope>IDENTIFICATION</scope>
</reference>
<dbReference type="OrthoDB" id="27934at2759"/>
<dbReference type="SMART" id="SM00671">
    <property type="entry name" value="SEL1"/>
    <property type="match status" value="11"/>
</dbReference>
<organism evidence="5">
    <name type="scientific">Amphimedon queenslandica</name>
    <name type="common">Sponge</name>
    <dbReference type="NCBI Taxonomy" id="400682"/>
    <lineage>
        <taxon>Eukaryota</taxon>
        <taxon>Metazoa</taxon>
        <taxon>Porifera</taxon>
        <taxon>Demospongiae</taxon>
        <taxon>Heteroscleromorpha</taxon>
        <taxon>Haplosclerida</taxon>
        <taxon>Niphatidae</taxon>
        <taxon>Amphimedon</taxon>
    </lineage>
</organism>
<evidence type="ECO:0000256" key="1">
    <source>
        <dbReference type="ARBA" id="ARBA00038101"/>
    </source>
</evidence>
<evidence type="ECO:0000313" key="6">
    <source>
        <dbReference type="Proteomes" id="UP000007879"/>
    </source>
</evidence>
<feature type="chain" id="PRO_5012801547" evidence="4">
    <location>
        <begin position="19"/>
        <end position="690"/>
    </location>
</feature>
<dbReference type="SUPFAM" id="SSF81901">
    <property type="entry name" value="HCP-like"/>
    <property type="match status" value="3"/>
</dbReference>
<accession>A0A1X7VC88</accession>
<dbReference type="Pfam" id="PF08238">
    <property type="entry name" value="Sel1"/>
    <property type="match status" value="10"/>
</dbReference>
<dbReference type="AlphaFoldDB" id="A0A1X7VC88"/>
<dbReference type="InterPro" id="IPR050767">
    <property type="entry name" value="Sel1_AlgK"/>
</dbReference>
<evidence type="ECO:0000256" key="4">
    <source>
        <dbReference type="SAM" id="SignalP"/>
    </source>
</evidence>
<evidence type="ECO:0000256" key="2">
    <source>
        <dbReference type="SAM" id="MobiDB-lite"/>
    </source>
</evidence>
<proteinExistence type="inferred from homology"/>
<dbReference type="Gene3D" id="1.25.40.10">
    <property type="entry name" value="Tetratricopeptide repeat domain"/>
    <property type="match status" value="2"/>
</dbReference>
<feature type="region of interest" description="Disordered" evidence="2">
    <location>
        <begin position="17"/>
        <end position="109"/>
    </location>
</feature>
<dbReference type="InterPro" id="IPR006597">
    <property type="entry name" value="Sel1-like"/>
</dbReference>
<dbReference type="eggNOG" id="KOG1550">
    <property type="taxonomic scope" value="Eukaryota"/>
</dbReference>
<dbReference type="EnsemblMetazoa" id="XM_019993936.1">
    <property type="protein sequence ID" value="XP_019849495.1"/>
    <property type="gene ID" value="LOC100638805"/>
</dbReference>
<dbReference type="STRING" id="400682.A0A1X7VC88"/>
<dbReference type="Proteomes" id="UP000007879">
    <property type="component" value="Unassembled WGS sequence"/>
</dbReference>
<sequence length="690" mass="77145">MKAILLLILLTTFPLIKSDDSRPQSSQTLKNNNNDDDDDKKVEGGDEVELSDEGQPPDGVGGNHDDDTSRHDDSDHHDDNQLKDKTKGTEEEEEMKPTDIEEEEEPRDRDYRTALELITRYNFEDKAKGYELLKEVASDGNNKAVEQLAYGYLYGHVLKRNFSKSFELFTKLSNKGYPSGQQGLGFLYSLGIGVNSSQAKAILYYTFGALGGNSFSQMISGYRAFHGVATPQSCETALSYYRKVASKVAKDASIFGGSHTISKIRLIEEDEESSVFAGITDDEVDHYKDVFADSGAQLSLGLYYLFGLGGVERNLPLALDLLQRADSPIAYGLIGRIYAEGSPPEIPQSNETAIRYFKKAIEHKTAEGYTGLGIMYFYGLGVKKDYTHAMELFQTAVDKGSPEAHLYLGMGYLYGLGKQANPVRGVSSLQISSSQGGHILAQFHLAEALTKGLTGRKNCNQAVELYKSVSERGKWAWLHREAYHLYTTGDADSALLMYLHLGELGIEVAQCNAGFILEEDETSVMLNKTEILKRALVMWSRSATQGYSAARVKLGDYYYYGYGTETDHVLAAEQYRLASDRMGNAQAMFNLGYMYENGIGLQKDYHLAKRYYDLSYQSSPEAAVPVNIALLKLNALFYYDTILKAVQSSERYNSLFDNVFIALLGDEWDIYIIAILCVFLALLVRWYRRR</sequence>
<feature type="signal peptide" evidence="4">
    <location>
        <begin position="1"/>
        <end position="18"/>
    </location>
</feature>
<dbReference type="PANTHER" id="PTHR11102">
    <property type="entry name" value="SEL-1-LIKE PROTEIN"/>
    <property type="match status" value="1"/>
</dbReference>
<reference evidence="6" key="1">
    <citation type="journal article" date="2010" name="Nature">
        <title>The Amphimedon queenslandica genome and the evolution of animal complexity.</title>
        <authorList>
            <person name="Srivastava M."/>
            <person name="Simakov O."/>
            <person name="Chapman J."/>
            <person name="Fahey B."/>
            <person name="Gauthier M.E."/>
            <person name="Mitros T."/>
            <person name="Richards G.S."/>
            <person name="Conaco C."/>
            <person name="Dacre M."/>
            <person name="Hellsten U."/>
            <person name="Larroux C."/>
            <person name="Putnam N.H."/>
            <person name="Stanke M."/>
            <person name="Adamska M."/>
            <person name="Darling A."/>
            <person name="Degnan S.M."/>
            <person name="Oakley T.H."/>
            <person name="Plachetzki D.C."/>
            <person name="Zhai Y."/>
            <person name="Adamski M."/>
            <person name="Calcino A."/>
            <person name="Cummins S.F."/>
            <person name="Goodstein D.M."/>
            <person name="Harris C."/>
            <person name="Jackson D.J."/>
            <person name="Leys S.P."/>
            <person name="Shu S."/>
            <person name="Woodcroft B.J."/>
            <person name="Vervoort M."/>
            <person name="Kosik K.S."/>
            <person name="Manning G."/>
            <person name="Degnan B.M."/>
            <person name="Rokhsar D.S."/>
        </authorList>
    </citation>
    <scope>NUCLEOTIDE SEQUENCE [LARGE SCALE GENOMIC DNA]</scope>
</reference>